<evidence type="ECO:0000313" key="9">
    <source>
        <dbReference type="EMBL" id="CAI8600056.1"/>
    </source>
</evidence>
<name>A0AAV0ZNQ9_VICFA</name>
<dbReference type="Pfam" id="PF00085">
    <property type="entry name" value="Thioredoxin"/>
    <property type="match status" value="1"/>
</dbReference>
<evidence type="ECO:0000313" key="10">
    <source>
        <dbReference type="Proteomes" id="UP001157006"/>
    </source>
</evidence>
<accession>A0AAV0ZNQ9</accession>
<keyword evidence="10" id="KW-1185">Reference proteome</keyword>
<evidence type="ECO:0000256" key="7">
    <source>
        <dbReference type="ARBA" id="ARBA00038353"/>
    </source>
</evidence>
<feature type="domain" description="Thioredoxin" evidence="8">
    <location>
        <begin position="1"/>
        <end position="112"/>
    </location>
</feature>
<protein>
    <recommendedName>
        <fullName evidence="8">Thioredoxin domain-containing protein</fullName>
    </recommendedName>
</protein>
<dbReference type="CDD" id="cd02947">
    <property type="entry name" value="TRX_family"/>
    <property type="match status" value="1"/>
</dbReference>
<evidence type="ECO:0000259" key="8">
    <source>
        <dbReference type="PROSITE" id="PS51352"/>
    </source>
</evidence>
<dbReference type="GO" id="GO:0016671">
    <property type="term" value="F:oxidoreductase activity, acting on a sulfur group of donors, disulfide as acceptor"/>
    <property type="evidence" value="ECO:0007669"/>
    <property type="project" value="UniProtKB-ARBA"/>
</dbReference>
<dbReference type="InterPro" id="IPR036249">
    <property type="entry name" value="Thioredoxin-like_sf"/>
</dbReference>
<evidence type="ECO:0000256" key="6">
    <source>
        <dbReference type="ARBA" id="ARBA00023284"/>
    </source>
</evidence>
<proteinExistence type="inferred from homology"/>
<keyword evidence="4" id="KW-0249">Electron transport</keyword>
<dbReference type="PRINTS" id="PR00421">
    <property type="entry name" value="THIOREDOXIN"/>
</dbReference>
<comment type="subcellular location">
    <subcellularLocation>
        <location evidence="1">Cytoplasm</location>
    </subcellularLocation>
</comment>
<dbReference type="InterPro" id="IPR013766">
    <property type="entry name" value="Thioredoxin_domain"/>
</dbReference>
<dbReference type="PANTHER" id="PTHR10438:SF453">
    <property type="entry name" value="THIOREDOXIN H4-RELATED"/>
    <property type="match status" value="1"/>
</dbReference>
<gene>
    <name evidence="9" type="ORF">VFH_II204200</name>
</gene>
<dbReference type="FunFam" id="3.40.30.10:FF:000104">
    <property type="entry name" value="Thioredoxin"/>
    <property type="match status" value="1"/>
</dbReference>
<keyword evidence="5" id="KW-1015">Disulfide bond</keyword>
<evidence type="ECO:0000256" key="4">
    <source>
        <dbReference type="ARBA" id="ARBA00022982"/>
    </source>
</evidence>
<reference evidence="9 10" key="1">
    <citation type="submission" date="2023-01" db="EMBL/GenBank/DDBJ databases">
        <authorList>
            <person name="Kreplak J."/>
        </authorList>
    </citation>
    <scope>NUCLEOTIDE SEQUENCE [LARGE SCALE GENOMIC DNA]</scope>
</reference>
<organism evidence="9 10">
    <name type="scientific">Vicia faba</name>
    <name type="common">Broad bean</name>
    <name type="synonym">Faba vulgaris</name>
    <dbReference type="NCBI Taxonomy" id="3906"/>
    <lineage>
        <taxon>Eukaryota</taxon>
        <taxon>Viridiplantae</taxon>
        <taxon>Streptophyta</taxon>
        <taxon>Embryophyta</taxon>
        <taxon>Tracheophyta</taxon>
        <taxon>Spermatophyta</taxon>
        <taxon>Magnoliopsida</taxon>
        <taxon>eudicotyledons</taxon>
        <taxon>Gunneridae</taxon>
        <taxon>Pentapetalae</taxon>
        <taxon>rosids</taxon>
        <taxon>fabids</taxon>
        <taxon>Fabales</taxon>
        <taxon>Fabaceae</taxon>
        <taxon>Papilionoideae</taxon>
        <taxon>50 kb inversion clade</taxon>
        <taxon>NPAAA clade</taxon>
        <taxon>Hologalegina</taxon>
        <taxon>IRL clade</taxon>
        <taxon>Fabeae</taxon>
        <taxon>Vicia</taxon>
    </lineage>
</organism>
<sequence>MAEEGEVISIHSVEDWRKHMEKGNTSNKLIVVDLTATWCGPCRLISPVFEEYAKEFLNVTFLKVDVDELKTVTQECEIKAMPTFLFLKKGEQVDKLVGGNKNKLQLKIAKHA</sequence>
<dbReference type="EMBL" id="OX451737">
    <property type="protein sequence ID" value="CAI8600056.1"/>
    <property type="molecule type" value="Genomic_DNA"/>
</dbReference>
<evidence type="ECO:0000256" key="1">
    <source>
        <dbReference type="ARBA" id="ARBA00004496"/>
    </source>
</evidence>
<dbReference type="PROSITE" id="PS00194">
    <property type="entry name" value="THIOREDOXIN_1"/>
    <property type="match status" value="1"/>
</dbReference>
<keyword evidence="3" id="KW-0963">Cytoplasm</keyword>
<dbReference type="Gene3D" id="3.40.30.10">
    <property type="entry name" value="Glutaredoxin"/>
    <property type="match status" value="1"/>
</dbReference>
<evidence type="ECO:0000256" key="2">
    <source>
        <dbReference type="ARBA" id="ARBA00022448"/>
    </source>
</evidence>
<evidence type="ECO:0000256" key="3">
    <source>
        <dbReference type="ARBA" id="ARBA00022490"/>
    </source>
</evidence>
<comment type="similarity">
    <text evidence="7">Belongs to the thioredoxin family. Plant H-type subfamily.</text>
</comment>
<evidence type="ECO:0000256" key="5">
    <source>
        <dbReference type="ARBA" id="ARBA00023157"/>
    </source>
</evidence>
<dbReference type="PROSITE" id="PS51352">
    <property type="entry name" value="THIOREDOXIN_2"/>
    <property type="match status" value="1"/>
</dbReference>
<dbReference type="InterPro" id="IPR017937">
    <property type="entry name" value="Thioredoxin_CS"/>
</dbReference>
<dbReference type="SUPFAM" id="SSF52833">
    <property type="entry name" value="Thioredoxin-like"/>
    <property type="match status" value="1"/>
</dbReference>
<dbReference type="PANTHER" id="PTHR10438">
    <property type="entry name" value="THIOREDOXIN"/>
    <property type="match status" value="1"/>
</dbReference>
<dbReference type="InterPro" id="IPR050620">
    <property type="entry name" value="Thioredoxin_H-type-like"/>
</dbReference>
<dbReference type="AlphaFoldDB" id="A0AAV0ZNQ9"/>
<dbReference type="Proteomes" id="UP001157006">
    <property type="component" value="Chromosome 2"/>
</dbReference>
<keyword evidence="2" id="KW-0813">Transport</keyword>
<keyword evidence="6" id="KW-0676">Redox-active center</keyword>
<dbReference type="GO" id="GO:0005737">
    <property type="term" value="C:cytoplasm"/>
    <property type="evidence" value="ECO:0007669"/>
    <property type="project" value="UniProtKB-SubCell"/>
</dbReference>